<evidence type="ECO:0000313" key="1">
    <source>
        <dbReference type="EMBL" id="MCW1923016.1"/>
    </source>
</evidence>
<sequence length="194" mass="21803">MWQDDYLLEIRKIDRDQSPHGLYGLREVLSPGKWLWSQTKVLGGEIPETNVAGRLGWGRQPPVGESISFTAPLSAEVILEVESHASTKVRHFGNSYLLDKVHGKKVEEGSEILESAVPKLAKSARIYGGTVTHCLLFIAHVPSPERFDRLLGKTNSEAFLDRYSLTLHSLMWKDIYDRDFHTGLFLWSALSGGQ</sequence>
<name>A0ABT3GHK4_9BACT</name>
<organism evidence="1 2">
    <name type="scientific">Luteolibacter arcticus</name>
    <dbReference type="NCBI Taxonomy" id="1581411"/>
    <lineage>
        <taxon>Bacteria</taxon>
        <taxon>Pseudomonadati</taxon>
        <taxon>Verrucomicrobiota</taxon>
        <taxon>Verrucomicrobiia</taxon>
        <taxon>Verrucomicrobiales</taxon>
        <taxon>Verrucomicrobiaceae</taxon>
        <taxon>Luteolibacter</taxon>
    </lineage>
</organism>
<keyword evidence="2" id="KW-1185">Reference proteome</keyword>
<dbReference type="RefSeq" id="WP_264487121.1">
    <property type="nucleotide sequence ID" value="NZ_JAPDDT010000003.1"/>
</dbReference>
<reference evidence="1 2" key="1">
    <citation type="submission" date="2022-10" db="EMBL/GenBank/DDBJ databases">
        <title>Luteolibacter arcticus strain CCTCC AB 2014275, whole genome shotgun sequencing project.</title>
        <authorList>
            <person name="Zhao G."/>
            <person name="Shen L."/>
        </authorList>
    </citation>
    <scope>NUCLEOTIDE SEQUENCE [LARGE SCALE GENOMIC DNA]</scope>
    <source>
        <strain evidence="1 2">CCTCC AB 2014275</strain>
    </source>
</reference>
<accession>A0ABT3GHK4</accession>
<evidence type="ECO:0000313" key="2">
    <source>
        <dbReference type="Proteomes" id="UP001320876"/>
    </source>
</evidence>
<dbReference type="EMBL" id="JAPDDT010000003">
    <property type="protein sequence ID" value="MCW1923016.1"/>
    <property type="molecule type" value="Genomic_DNA"/>
</dbReference>
<dbReference type="Proteomes" id="UP001320876">
    <property type="component" value="Unassembled WGS sequence"/>
</dbReference>
<gene>
    <name evidence="1" type="ORF">OKA05_10670</name>
</gene>
<comment type="caution">
    <text evidence="1">The sequence shown here is derived from an EMBL/GenBank/DDBJ whole genome shotgun (WGS) entry which is preliminary data.</text>
</comment>
<protein>
    <submittedName>
        <fullName evidence="1">Uncharacterized protein</fullName>
    </submittedName>
</protein>
<proteinExistence type="predicted"/>